<dbReference type="EMBL" id="FNCF01000003">
    <property type="protein sequence ID" value="SDG25953.1"/>
    <property type="molecule type" value="Genomic_DNA"/>
</dbReference>
<proteinExistence type="predicted"/>
<evidence type="ECO:0000256" key="1">
    <source>
        <dbReference type="SAM" id="SignalP"/>
    </source>
</evidence>
<sequence>MRSPRPTVLLAVAALLLAGCSSGSDPDPAAASGAATGNGADVRDLDALTIPDLQSMMDAGDLTAVQLTQAYLDRIAEHDDEVGAVLTLNPDALADARASDDARADGGARSPLEGIPVLLKDNVDTADLPTTAGSRLLLDSEPDDATITARLLDAGAVVIGKANLSEWANFRGADSTSGWSGAGGQTANPYVLDRNPCGSSSGSAAGVAASFAQVAIGTETDGSIVCPSGANGVVGVKPTLGQVSRDGVVPISAEQDTAGPIARHAVDAALLLAVVAGPDDADEATAQVPDGTDTGFADLDLDALQGTRIGVWSPAPDSGVDAGTLAVLTSAVAALEAAGATTVPVELPYQDEIGEGETPALLAEFDRDLTAYLEATDGDVPDDLAGLVAENDDDPVELAYFGQELFTEAIAAPDAEQTRDRIRDLAQRSVDETLAQGPGDDDDLTAIVALTGTPAWVTRYAGVDGVADEFVYSSSTPAAVAGYPAVSVPAGFAGPRGALPVGVSLIGTGWSDADLLDVAADFEDQAQARRAPGFLATVGA</sequence>
<dbReference type="RefSeq" id="WP_091062297.1">
    <property type="nucleotide sequence ID" value="NZ_FNCF01000003.1"/>
</dbReference>
<reference evidence="4" key="1">
    <citation type="submission" date="2016-10" db="EMBL/GenBank/DDBJ databases">
        <authorList>
            <person name="Varghese N."/>
            <person name="Submissions S."/>
        </authorList>
    </citation>
    <scope>NUCLEOTIDE SEQUENCE [LARGE SCALE GENOMIC DNA]</scope>
    <source>
        <strain evidence="4">DSM 44526</strain>
    </source>
</reference>
<evidence type="ECO:0000259" key="2">
    <source>
        <dbReference type="Pfam" id="PF01425"/>
    </source>
</evidence>
<keyword evidence="1" id="KW-0732">Signal</keyword>
<feature type="signal peptide" evidence="1">
    <location>
        <begin position="1"/>
        <end position="23"/>
    </location>
</feature>
<dbReference type="Pfam" id="PF01425">
    <property type="entry name" value="Amidase"/>
    <property type="match status" value="1"/>
</dbReference>
<dbReference type="InterPro" id="IPR023631">
    <property type="entry name" value="Amidase_dom"/>
</dbReference>
<dbReference type="PANTHER" id="PTHR42678:SF34">
    <property type="entry name" value="OS04G0183300 PROTEIN"/>
    <property type="match status" value="1"/>
</dbReference>
<evidence type="ECO:0000313" key="3">
    <source>
        <dbReference type="EMBL" id="SDG25953.1"/>
    </source>
</evidence>
<dbReference type="AlphaFoldDB" id="A0A1G7SSF7"/>
<dbReference type="OrthoDB" id="9811471at2"/>
<protein>
    <submittedName>
        <fullName evidence="3">Amidase</fullName>
    </submittedName>
</protein>
<dbReference type="Gene3D" id="3.90.1300.10">
    <property type="entry name" value="Amidase signature (AS) domain"/>
    <property type="match status" value="1"/>
</dbReference>
<dbReference type="Proteomes" id="UP000198863">
    <property type="component" value="Unassembled WGS sequence"/>
</dbReference>
<gene>
    <name evidence="3" type="ORF">SAMN05660324_2147</name>
</gene>
<feature type="domain" description="Amidase" evidence="2">
    <location>
        <begin position="67"/>
        <end position="516"/>
    </location>
</feature>
<feature type="chain" id="PRO_5039185728" evidence="1">
    <location>
        <begin position="24"/>
        <end position="540"/>
    </location>
</feature>
<dbReference type="SUPFAM" id="SSF75304">
    <property type="entry name" value="Amidase signature (AS) enzymes"/>
    <property type="match status" value="1"/>
</dbReference>
<evidence type="ECO:0000313" key="4">
    <source>
        <dbReference type="Proteomes" id="UP000198863"/>
    </source>
</evidence>
<dbReference type="InterPro" id="IPR036928">
    <property type="entry name" value="AS_sf"/>
</dbReference>
<dbReference type="PROSITE" id="PS51257">
    <property type="entry name" value="PROKAR_LIPOPROTEIN"/>
    <property type="match status" value="1"/>
</dbReference>
<organism evidence="3 4">
    <name type="scientific">Klenkia brasiliensis</name>
    <dbReference type="NCBI Taxonomy" id="333142"/>
    <lineage>
        <taxon>Bacteria</taxon>
        <taxon>Bacillati</taxon>
        <taxon>Actinomycetota</taxon>
        <taxon>Actinomycetes</taxon>
        <taxon>Geodermatophilales</taxon>
        <taxon>Geodermatophilaceae</taxon>
        <taxon>Klenkia</taxon>
    </lineage>
</organism>
<accession>A0A1G7SSF7</accession>
<dbReference type="PANTHER" id="PTHR42678">
    <property type="entry name" value="AMIDASE"/>
    <property type="match status" value="1"/>
</dbReference>
<name>A0A1G7SSF7_9ACTN</name>
<keyword evidence="4" id="KW-1185">Reference proteome</keyword>